<keyword evidence="4" id="KW-1185">Reference proteome</keyword>
<organism evidence="3 4">
    <name type="scientific">Exophiala xenobiotica</name>
    <dbReference type="NCBI Taxonomy" id="348802"/>
    <lineage>
        <taxon>Eukaryota</taxon>
        <taxon>Fungi</taxon>
        <taxon>Dikarya</taxon>
        <taxon>Ascomycota</taxon>
        <taxon>Pezizomycotina</taxon>
        <taxon>Eurotiomycetes</taxon>
        <taxon>Chaetothyriomycetidae</taxon>
        <taxon>Chaetothyriales</taxon>
        <taxon>Herpotrichiellaceae</taxon>
        <taxon>Exophiala</taxon>
    </lineage>
</organism>
<dbReference type="PROSITE" id="PS50297">
    <property type="entry name" value="ANK_REP_REGION"/>
    <property type="match status" value="1"/>
</dbReference>
<evidence type="ECO:0000313" key="3">
    <source>
        <dbReference type="EMBL" id="KIW50295.1"/>
    </source>
</evidence>
<dbReference type="RefSeq" id="XP_013310879.1">
    <property type="nucleotide sequence ID" value="XM_013455425.1"/>
</dbReference>
<dbReference type="OrthoDB" id="3200163at2759"/>
<evidence type="ECO:0000256" key="1">
    <source>
        <dbReference type="PROSITE-ProRule" id="PRU00023"/>
    </source>
</evidence>
<dbReference type="PROSITE" id="PS50088">
    <property type="entry name" value="ANK_REPEAT"/>
    <property type="match status" value="1"/>
</dbReference>
<dbReference type="Proteomes" id="UP000054342">
    <property type="component" value="Unassembled WGS sequence"/>
</dbReference>
<dbReference type="AlphaFoldDB" id="A0A0D2E6B3"/>
<feature type="region of interest" description="Disordered" evidence="2">
    <location>
        <begin position="170"/>
        <end position="210"/>
    </location>
</feature>
<accession>A0A0D2E6B3</accession>
<dbReference type="SUPFAM" id="SSF48403">
    <property type="entry name" value="Ankyrin repeat"/>
    <property type="match status" value="1"/>
</dbReference>
<dbReference type="InterPro" id="IPR002110">
    <property type="entry name" value="Ankyrin_rpt"/>
</dbReference>
<reference evidence="3 4" key="1">
    <citation type="submission" date="2015-01" db="EMBL/GenBank/DDBJ databases">
        <title>The Genome Sequence of Exophiala xenobiotica CBS118157.</title>
        <authorList>
            <consortium name="The Broad Institute Genomics Platform"/>
            <person name="Cuomo C."/>
            <person name="de Hoog S."/>
            <person name="Gorbushina A."/>
            <person name="Stielow B."/>
            <person name="Teixiera M."/>
            <person name="Abouelleil A."/>
            <person name="Chapman S.B."/>
            <person name="Priest M."/>
            <person name="Young S.K."/>
            <person name="Wortman J."/>
            <person name="Nusbaum C."/>
            <person name="Birren B."/>
        </authorList>
    </citation>
    <scope>NUCLEOTIDE SEQUENCE [LARGE SCALE GENOMIC DNA]</scope>
    <source>
        <strain evidence="3 4">CBS 118157</strain>
    </source>
</reference>
<dbReference type="EMBL" id="KN847323">
    <property type="protein sequence ID" value="KIW50295.1"/>
    <property type="molecule type" value="Genomic_DNA"/>
</dbReference>
<gene>
    <name evidence="3" type="ORF">PV05_11896</name>
</gene>
<sequence length="711" mass="79149">MAEALAALASGMAVTQLVSQVGSGIGKLRSLLQQIRNVPPMMASLVQQLDLLVLLLQEAETIQSTVSLSGLSDATLKLCIQHCRQSSQAIGDMVTTLNHEINCTKRRRLSASLKVILTKDTLARLEKDLAGAIRLLMLAQQLYMTAVFRHNHEYLIELLTRAVPHRQPDCQDSPCQHATADKQVDSDDAQSQTRTTYVQQNSTAAEKWRGPPSSWRSQFLGFTVRLQRAGDDFCARFYCPRWVASFAWELQVAKASSGWRMYVASYPIRARDSEPFVYVRNGDLDRLLECFGRRAASPFDQDMNGWSLVHHAALGQHIDICKSLLLMGADVNHRAGHKMTVLRCFDSATPDTPPSQAIMDFKMYLLSRGAEYECYEGEPPDQQLTAPYQGTTESFLLLQSHLFPHYYCDLIQVRLRCALQIALNPWRGAAEFRVSLRKDGEICGKDVARSVECELPVLNLALLGLSIRLQSATTVADVPEWQSLVRIALSHSQIASDFVPLPVLDTSYIKSTCTGQVEKATPLFCVIIGNSRGAEDIGDCWEGSVDCAIQLWAETARAAGLDLDHYGSAEKNDFDNNTRHNWFHLGRKAWTKGIARVERLCLDTPVEPWRLSWDPCMGDVWSQDNNFVTKECDGVPGAWVEDSLSERKLPLDDSFLAIDIEDDPVKAKLGAWNGSSPQQGERYYRGFCCASCPAAWPDVMSISGLLTAGCF</sequence>
<evidence type="ECO:0000256" key="2">
    <source>
        <dbReference type="SAM" id="MobiDB-lite"/>
    </source>
</evidence>
<dbReference type="GeneID" id="25333804"/>
<dbReference type="Gene3D" id="1.25.40.20">
    <property type="entry name" value="Ankyrin repeat-containing domain"/>
    <property type="match status" value="1"/>
</dbReference>
<dbReference type="InterPro" id="IPR036770">
    <property type="entry name" value="Ankyrin_rpt-contain_sf"/>
</dbReference>
<feature type="non-terminal residue" evidence="3">
    <location>
        <position position="1"/>
    </location>
</feature>
<dbReference type="STRING" id="348802.A0A0D2E6B3"/>
<protein>
    <submittedName>
        <fullName evidence="3">Uncharacterized protein</fullName>
    </submittedName>
</protein>
<feature type="repeat" description="ANK" evidence="1">
    <location>
        <begin position="304"/>
        <end position="336"/>
    </location>
</feature>
<name>A0A0D2E6B3_9EURO</name>
<evidence type="ECO:0000313" key="4">
    <source>
        <dbReference type="Proteomes" id="UP000054342"/>
    </source>
</evidence>
<feature type="compositionally biased region" description="Polar residues" evidence="2">
    <location>
        <begin position="189"/>
        <end position="204"/>
    </location>
</feature>
<keyword evidence="1" id="KW-0040">ANK repeat</keyword>
<proteinExistence type="predicted"/>
<dbReference type="HOGENOM" id="CLU_025581_1_0_1"/>